<evidence type="ECO:0000256" key="5">
    <source>
        <dbReference type="SAM" id="SignalP"/>
    </source>
</evidence>
<dbReference type="PANTHER" id="PTHR42973">
    <property type="entry name" value="BINDING OXIDOREDUCTASE, PUTATIVE (AFU_ORTHOLOGUE AFUA_1G17690)-RELATED"/>
    <property type="match status" value="1"/>
</dbReference>
<dbReference type="RefSeq" id="XP_024325355.1">
    <property type="nucleotide sequence ID" value="XM_024466488.1"/>
</dbReference>
<dbReference type="Proteomes" id="UP000077154">
    <property type="component" value="Unassembled WGS sequence"/>
</dbReference>
<evidence type="ECO:0000259" key="6">
    <source>
        <dbReference type="PROSITE" id="PS51387"/>
    </source>
</evidence>
<dbReference type="GeneID" id="36285912"/>
<dbReference type="PROSITE" id="PS51387">
    <property type="entry name" value="FAD_PCMH"/>
    <property type="match status" value="1"/>
</dbReference>
<dbReference type="InterPro" id="IPR050416">
    <property type="entry name" value="FAD-linked_Oxidoreductase"/>
</dbReference>
<protein>
    <recommendedName>
        <fullName evidence="6">FAD-binding PCMH-type domain-containing protein</fullName>
    </recommendedName>
</protein>
<keyword evidence="2" id="KW-0285">Flavoprotein</keyword>
<keyword evidence="3" id="KW-0274">FAD</keyword>
<comment type="similarity">
    <text evidence="1">Belongs to the oxygen-dependent FAD-linked oxidoreductase family.</text>
</comment>
<evidence type="ECO:0000256" key="3">
    <source>
        <dbReference type="ARBA" id="ARBA00022827"/>
    </source>
</evidence>
<name>A0A177AFW8_9PEZI</name>
<dbReference type="GO" id="GO:0016491">
    <property type="term" value="F:oxidoreductase activity"/>
    <property type="evidence" value="ECO:0007669"/>
    <property type="project" value="UniProtKB-KW"/>
</dbReference>
<keyword evidence="5" id="KW-0732">Signal</keyword>
<reference evidence="7" key="1">
    <citation type="submission" date="2016-03" db="EMBL/GenBank/DDBJ databases">
        <title>Updated assembly of Pseudogymnoascus destructans, the fungus causing white-nose syndrome of bats.</title>
        <authorList>
            <person name="Palmer J.M."/>
            <person name="Drees K.P."/>
            <person name="Foster J.T."/>
            <person name="Lindner D.L."/>
        </authorList>
    </citation>
    <scope>NUCLEOTIDE SEQUENCE [LARGE SCALE GENOMIC DNA]</scope>
    <source>
        <strain evidence="7">20631-21</strain>
    </source>
</reference>
<dbReference type="InterPro" id="IPR036318">
    <property type="entry name" value="FAD-bd_PCMH-like_sf"/>
</dbReference>
<dbReference type="eggNOG" id="KOG1231">
    <property type="taxonomic scope" value="Eukaryota"/>
</dbReference>
<dbReference type="Pfam" id="PF01565">
    <property type="entry name" value="FAD_binding_4"/>
    <property type="match status" value="1"/>
</dbReference>
<dbReference type="InterPro" id="IPR006094">
    <property type="entry name" value="Oxid_FAD_bind_N"/>
</dbReference>
<feature type="domain" description="FAD-binding PCMH-type" evidence="6">
    <location>
        <begin position="101"/>
        <end position="272"/>
    </location>
</feature>
<dbReference type="InterPro" id="IPR016169">
    <property type="entry name" value="FAD-bd_PCMH_sub2"/>
</dbReference>
<evidence type="ECO:0000256" key="2">
    <source>
        <dbReference type="ARBA" id="ARBA00022630"/>
    </source>
</evidence>
<dbReference type="Gene3D" id="3.30.465.10">
    <property type="match status" value="1"/>
</dbReference>
<dbReference type="InterPro" id="IPR016166">
    <property type="entry name" value="FAD-bd_PCMH"/>
</dbReference>
<gene>
    <name evidence="7" type="ORF">VC83_02834</name>
</gene>
<dbReference type="PANTHER" id="PTHR42973:SF13">
    <property type="entry name" value="FAD-BINDING PCMH-TYPE DOMAIN-CONTAINING PROTEIN"/>
    <property type="match status" value="1"/>
</dbReference>
<feature type="chain" id="PRO_5008056502" description="FAD-binding PCMH-type domain-containing protein" evidence="5">
    <location>
        <begin position="22"/>
        <end position="537"/>
    </location>
</feature>
<evidence type="ECO:0000256" key="4">
    <source>
        <dbReference type="ARBA" id="ARBA00023002"/>
    </source>
</evidence>
<organism evidence="7">
    <name type="scientific">Pseudogymnoascus destructans</name>
    <dbReference type="NCBI Taxonomy" id="655981"/>
    <lineage>
        <taxon>Eukaryota</taxon>
        <taxon>Fungi</taxon>
        <taxon>Dikarya</taxon>
        <taxon>Ascomycota</taxon>
        <taxon>Pezizomycotina</taxon>
        <taxon>Leotiomycetes</taxon>
        <taxon>Thelebolales</taxon>
        <taxon>Thelebolaceae</taxon>
        <taxon>Pseudogymnoascus</taxon>
    </lineage>
</organism>
<feature type="signal peptide" evidence="5">
    <location>
        <begin position="1"/>
        <end position="21"/>
    </location>
</feature>
<sequence length="537" mass="57194">MVGVSTFVLLGLGILRLGVVAQDGPEIPTLDGVDAQLSAYLELVGNGTVPTRGSQARSVTLPSGCDLVCGFLGFSLRGQISYPGSLEYQFGESQYWSVQQASNEPTCRFTPRSAIEVSLGVLTLRLANCKFAVKSGGHAAFAGSSNIDNGIAIDLAKLNQVTVSADQKQTSVGAGNVWYDVYKKLDPLGLSVIGGRVSAIGVGGLTLGGGVSFFSNRYGWACDNVNTYQIVLADGSIREVTASSLPDLYFALRGGGNNFGIVTRFDLNTFPQGKMWGGAQVFLYSPETAAGLNEAFNGLAINSHEDPYAQVILAYAYVQYADMYVISSDLQYGKPVVSPPMLRNFTAVQGTVVSNSLRIASLSELTVELNNSNPGGYRQSYWTFTTGNSPTLMADIIAIYQEETNAVKDAEGLVSSCIFQPLGTNLAPLFARNGGNALGIDLTKGPLMLLNIAISWSRDTDDTRILAAARNMVNRSDAAAQAAVLGNAYLYQNYASAEQDVFGSYGATNLAKLKAIGKKYDPSGVWQKLQPGYFKIQ</sequence>
<dbReference type="AlphaFoldDB" id="A0A177AFW8"/>
<accession>A0A177AFW8</accession>
<dbReference type="GO" id="GO:0071949">
    <property type="term" value="F:FAD binding"/>
    <property type="evidence" value="ECO:0007669"/>
    <property type="project" value="InterPro"/>
</dbReference>
<dbReference type="SUPFAM" id="SSF56176">
    <property type="entry name" value="FAD-binding/transporter-associated domain-like"/>
    <property type="match status" value="1"/>
</dbReference>
<keyword evidence="4" id="KW-0560">Oxidoreductase</keyword>
<evidence type="ECO:0000256" key="1">
    <source>
        <dbReference type="ARBA" id="ARBA00005466"/>
    </source>
</evidence>
<dbReference type="OrthoDB" id="2151789at2759"/>
<dbReference type="VEuPathDB" id="FungiDB:GMDG_00205"/>
<dbReference type="EMBL" id="KV441392">
    <property type="protein sequence ID" value="OAF60073.1"/>
    <property type="molecule type" value="Genomic_DNA"/>
</dbReference>
<proteinExistence type="inferred from homology"/>
<evidence type="ECO:0000313" key="7">
    <source>
        <dbReference type="EMBL" id="OAF60073.1"/>
    </source>
</evidence>